<evidence type="ECO:0000313" key="3">
    <source>
        <dbReference type="EMBL" id="KYN32662.1"/>
    </source>
</evidence>
<evidence type="ECO:0000256" key="1">
    <source>
        <dbReference type="SAM" id="SignalP"/>
    </source>
</evidence>
<dbReference type="Pfam" id="PF02822">
    <property type="entry name" value="Antistasin"/>
    <property type="match status" value="1"/>
</dbReference>
<dbReference type="GO" id="GO:0004867">
    <property type="term" value="F:serine-type endopeptidase inhibitor activity"/>
    <property type="evidence" value="ECO:0007669"/>
    <property type="project" value="InterPro"/>
</dbReference>
<dbReference type="EMBL" id="KQ981940">
    <property type="protein sequence ID" value="KYN32662.1"/>
    <property type="molecule type" value="Genomic_DNA"/>
</dbReference>
<dbReference type="Gene3D" id="2.10.22.10">
    <property type="entry name" value="Antistasin, domain 1"/>
    <property type="match status" value="1"/>
</dbReference>
<proteinExistence type="predicted"/>
<organism evidence="3 4">
    <name type="scientific">Trachymyrmex septentrionalis</name>
    <dbReference type="NCBI Taxonomy" id="34720"/>
    <lineage>
        <taxon>Eukaryota</taxon>
        <taxon>Metazoa</taxon>
        <taxon>Ecdysozoa</taxon>
        <taxon>Arthropoda</taxon>
        <taxon>Hexapoda</taxon>
        <taxon>Insecta</taxon>
        <taxon>Pterygota</taxon>
        <taxon>Neoptera</taxon>
        <taxon>Endopterygota</taxon>
        <taxon>Hymenoptera</taxon>
        <taxon>Apocrita</taxon>
        <taxon>Aculeata</taxon>
        <taxon>Formicoidea</taxon>
        <taxon>Formicidae</taxon>
        <taxon>Myrmicinae</taxon>
        <taxon>Trachymyrmex</taxon>
    </lineage>
</organism>
<feature type="signal peptide" evidence="1">
    <location>
        <begin position="1"/>
        <end position="34"/>
    </location>
</feature>
<dbReference type="InterPro" id="IPR011061">
    <property type="entry name" value="Hirudin/antistatin"/>
</dbReference>
<accession>A0A195EXN9</accession>
<feature type="chain" id="PRO_5008271041" description="Antistasin-like domain-containing protein" evidence="1">
    <location>
        <begin position="35"/>
        <end position="84"/>
    </location>
</feature>
<gene>
    <name evidence="3" type="ORF">ALC56_12941</name>
</gene>
<name>A0A195EXN9_9HYME</name>
<dbReference type="Proteomes" id="UP000078541">
    <property type="component" value="Unassembled WGS sequence"/>
</dbReference>
<keyword evidence="4" id="KW-1185">Reference proteome</keyword>
<dbReference type="InterPro" id="IPR004094">
    <property type="entry name" value="Antistasin-like"/>
</dbReference>
<evidence type="ECO:0000259" key="2">
    <source>
        <dbReference type="Pfam" id="PF02822"/>
    </source>
</evidence>
<reference evidence="3 4" key="1">
    <citation type="submission" date="2016-03" db="EMBL/GenBank/DDBJ databases">
        <title>Trachymyrmex septentrionalis WGS genome.</title>
        <authorList>
            <person name="Nygaard S."/>
            <person name="Hu H."/>
            <person name="Boomsma J."/>
            <person name="Zhang G."/>
        </authorList>
    </citation>
    <scope>NUCLEOTIDE SEQUENCE [LARGE SCALE GENOMIC DNA]</scope>
    <source>
        <strain evidence="3">Tsep2-gDNA-1</strain>
        <tissue evidence="3">Whole body</tissue>
    </source>
</reference>
<dbReference type="AlphaFoldDB" id="A0A195EXN9"/>
<evidence type="ECO:0000313" key="4">
    <source>
        <dbReference type="Proteomes" id="UP000078541"/>
    </source>
</evidence>
<keyword evidence="1" id="KW-0732">Signal</keyword>
<feature type="domain" description="Antistasin-like" evidence="2">
    <location>
        <begin position="57"/>
        <end position="82"/>
    </location>
</feature>
<dbReference type="SUPFAM" id="SSF57262">
    <property type="entry name" value="Leech antihemostatic proteins"/>
    <property type="match status" value="1"/>
</dbReference>
<protein>
    <recommendedName>
        <fullName evidence="2">Antistasin-like domain-containing protein</fullName>
    </recommendedName>
</protein>
<sequence length="84" mass="9191">MRHNFYNGGLTCSTGLVSLTCLLLVLSLSTSIIAAPLEHEIPDLTVSNNNAFMERRCPLLKCRTNCPLGFEVNQAGCRTCTCKN</sequence>